<evidence type="ECO:0000313" key="10">
    <source>
        <dbReference type="Proteomes" id="UP000248857"/>
    </source>
</evidence>
<comment type="similarity">
    <text evidence="2">Belongs to the UPF0702 family.</text>
</comment>
<accession>A0A2W1JHY7</accession>
<feature type="transmembrane region" description="Helical" evidence="7">
    <location>
        <begin position="6"/>
        <end position="31"/>
    </location>
</feature>
<dbReference type="AlphaFoldDB" id="A0A2W1JHY7"/>
<proteinExistence type="inferred from homology"/>
<dbReference type="Proteomes" id="UP000248857">
    <property type="component" value="Unassembled WGS sequence"/>
</dbReference>
<comment type="caution">
    <text evidence="9">The sequence shown here is derived from an EMBL/GenBank/DDBJ whole genome shotgun (WGS) entry which is preliminary data.</text>
</comment>
<feature type="domain" description="YetF C-terminal" evidence="8">
    <location>
        <begin position="93"/>
        <end position="161"/>
    </location>
</feature>
<feature type="transmembrane region" description="Helical" evidence="7">
    <location>
        <begin position="69"/>
        <end position="86"/>
    </location>
</feature>
<organism evidence="9 10">
    <name type="scientific">Acaryochloris thomasi RCC1774</name>
    <dbReference type="NCBI Taxonomy" id="1764569"/>
    <lineage>
        <taxon>Bacteria</taxon>
        <taxon>Bacillati</taxon>
        <taxon>Cyanobacteriota</taxon>
        <taxon>Cyanophyceae</taxon>
        <taxon>Acaryochloridales</taxon>
        <taxon>Acaryochloridaceae</taxon>
        <taxon>Acaryochloris</taxon>
        <taxon>Acaryochloris thomasi</taxon>
    </lineage>
</organism>
<name>A0A2W1JHY7_9CYAN</name>
<keyword evidence="3" id="KW-1003">Cell membrane</keyword>
<dbReference type="Pfam" id="PF04239">
    <property type="entry name" value="DUF421"/>
    <property type="match status" value="1"/>
</dbReference>
<evidence type="ECO:0000256" key="2">
    <source>
        <dbReference type="ARBA" id="ARBA00006448"/>
    </source>
</evidence>
<evidence type="ECO:0000256" key="5">
    <source>
        <dbReference type="ARBA" id="ARBA00022989"/>
    </source>
</evidence>
<protein>
    <recommendedName>
        <fullName evidence="8">YetF C-terminal domain-containing protein</fullName>
    </recommendedName>
</protein>
<dbReference type="PANTHER" id="PTHR34582:SF6">
    <property type="entry name" value="UPF0702 TRANSMEMBRANE PROTEIN YCAP"/>
    <property type="match status" value="1"/>
</dbReference>
<keyword evidence="5 7" id="KW-1133">Transmembrane helix</keyword>
<gene>
    <name evidence="9" type="ORF">C1752_07461</name>
</gene>
<dbReference type="Gene3D" id="3.30.240.20">
    <property type="entry name" value="bsu07140 like domains"/>
    <property type="match status" value="1"/>
</dbReference>
<feature type="transmembrane region" description="Helical" evidence="7">
    <location>
        <begin position="43"/>
        <end position="63"/>
    </location>
</feature>
<keyword evidence="10" id="KW-1185">Reference proteome</keyword>
<evidence type="ECO:0000256" key="4">
    <source>
        <dbReference type="ARBA" id="ARBA00022692"/>
    </source>
</evidence>
<reference evidence="9 10" key="1">
    <citation type="journal article" date="2018" name="Sci. Rep.">
        <title>A novel species of the marine cyanobacterium Acaryochloris with a unique pigment content and lifestyle.</title>
        <authorList>
            <person name="Partensky F."/>
            <person name="Six C."/>
            <person name="Ratin M."/>
            <person name="Garczarek L."/>
            <person name="Vaulot D."/>
            <person name="Probert I."/>
            <person name="Calteau A."/>
            <person name="Gourvil P."/>
            <person name="Marie D."/>
            <person name="Grebert T."/>
            <person name="Bouchier C."/>
            <person name="Le Panse S."/>
            <person name="Gachenot M."/>
            <person name="Rodriguez F."/>
            <person name="Garrido J.L."/>
        </authorList>
    </citation>
    <scope>NUCLEOTIDE SEQUENCE [LARGE SCALE GENOMIC DNA]</scope>
    <source>
        <strain evidence="9 10">RCC1774</strain>
    </source>
</reference>
<sequence length="192" mass="21021">MINWQWITTTAMAAQMVVLTAIATYLSLLVLTRIAGLRSFAKMSSFDFAITVAIGSLLASILLTKDPPLLQGITALSTLFLLQYLVSWGRRHSPLLLHLVDNQPVLLMAGSKVIERHLDQVRLSDADLKSKLRQAGIVSTEQVLAVVMETTGDVSIFEKGGHTLDLDMFDNVRGKQYLVNSGYASQGNSSSR</sequence>
<evidence type="ECO:0000259" key="8">
    <source>
        <dbReference type="Pfam" id="PF04239"/>
    </source>
</evidence>
<evidence type="ECO:0000313" key="9">
    <source>
        <dbReference type="EMBL" id="PZD71185.1"/>
    </source>
</evidence>
<evidence type="ECO:0000256" key="6">
    <source>
        <dbReference type="ARBA" id="ARBA00023136"/>
    </source>
</evidence>
<dbReference type="OrthoDB" id="9793799at2"/>
<dbReference type="InterPro" id="IPR023090">
    <property type="entry name" value="UPF0702_alpha/beta_dom_sf"/>
</dbReference>
<evidence type="ECO:0000256" key="1">
    <source>
        <dbReference type="ARBA" id="ARBA00004651"/>
    </source>
</evidence>
<dbReference type="EMBL" id="PQWO01000020">
    <property type="protein sequence ID" value="PZD71185.1"/>
    <property type="molecule type" value="Genomic_DNA"/>
</dbReference>
<dbReference type="RefSeq" id="WP_110988263.1">
    <property type="nucleotide sequence ID" value="NZ_CAWNWM010000020.1"/>
</dbReference>
<dbReference type="InterPro" id="IPR007353">
    <property type="entry name" value="DUF421"/>
</dbReference>
<evidence type="ECO:0000256" key="3">
    <source>
        <dbReference type="ARBA" id="ARBA00022475"/>
    </source>
</evidence>
<evidence type="ECO:0000256" key="7">
    <source>
        <dbReference type="SAM" id="Phobius"/>
    </source>
</evidence>
<keyword evidence="4 7" id="KW-0812">Transmembrane</keyword>
<dbReference type="GO" id="GO:0005886">
    <property type="term" value="C:plasma membrane"/>
    <property type="evidence" value="ECO:0007669"/>
    <property type="project" value="UniProtKB-SubCell"/>
</dbReference>
<comment type="subcellular location">
    <subcellularLocation>
        <location evidence="1">Cell membrane</location>
        <topology evidence="1">Multi-pass membrane protein</topology>
    </subcellularLocation>
</comment>
<dbReference type="PANTHER" id="PTHR34582">
    <property type="entry name" value="UPF0702 TRANSMEMBRANE PROTEIN YCAP"/>
    <property type="match status" value="1"/>
</dbReference>
<keyword evidence="6 7" id="KW-0472">Membrane</keyword>